<keyword evidence="6" id="KW-0325">Glycoprotein</keyword>
<dbReference type="STRING" id="5722.A2F319"/>
<keyword evidence="2" id="KW-0732">Signal</keyword>
<dbReference type="Proteomes" id="UP000001542">
    <property type="component" value="Unassembled WGS sequence"/>
</dbReference>
<dbReference type="PANTHER" id="PTHR12370">
    <property type="entry name" value="PHOSPHOLIPASE B-RELATED"/>
    <property type="match status" value="1"/>
</dbReference>
<dbReference type="InterPro" id="IPR007000">
    <property type="entry name" value="PLipase_B-like"/>
</dbReference>
<dbReference type="RefSeq" id="XP_001313612.1">
    <property type="nucleotide sequence ID" value="XM_001313611.1"/>
</dbReference>
<dbReference type="Gene3D" id="3.60.60.30">
    <property type="match status" value="1"/>
</dbReference>
<dbReference type="VEuPathDB" id="TrichDB:TVAGG3_0762300"/>
<name>A2F319_TRIV3</name>
<dbReference type="eggNOG" id="KOG3774">
    <property type="taxonomic scope" value="Eukaryota"/>
</dbReference>
<dbReference type="OMA" id="WSSYYEM"/>
<evidence type="ECO:0000256" key="3">
    <source>
        <dbReference type="ARBA" id="ARBA00022801"/>
    </source>
</evidence>
<evidence type="ECO:0000313" key="9">
    <source>
        <dbReference type="EMBL" id="EAY00683.1"/>
    </source>
</evidence>
<dbReference type="SMR" id="A2F319"/>
<evidence type="ECO:0000256" key="2">
    <source>
        <dbReference type="ARBA" id="ARBA00022729"/>
    </source>
</evidence>
<keyword evidence="4 7" id="KW-0442">Lipid degradation</keyword>
<keyword evidence="8" id="KW-0472">Membrane</keyword>
<dbReference type="GO" id="GO:0004620">
    <property type="term" value="F:phospholipase activity"/>
    <property type="evidence" value="ECO:0000318"/>
    <property type="project" value="GO_Central"/>
</dbReference>
<dbReference type="EC" id="3.1.1.-" evidence="7"/>
<evidence type="ECO:0000256" key="4">
    <source>
        <dbReference type="ARBA" id="ARBA00022963"/>
    </source>
</evidence>
<dbReference type="VEuPathDB" id="TrichDB:TVAG_188990"/>
<evidence type="ECO:0000256" key="8">
    <source>
        <dbReference type="SAM" id="Phobius"/>
    </source>
</evidence>
<evidence type="ECO:0000256" key="7">
    <source>
        <dbReference type="RuleBase" id="RU364138"/>
    </source>
</evidence>
<proteinExistence type="inferred from homology"/>
<evidence type="ECO:0000256" key="1">
    <source>
        <dbReference type="ARBA" id="ARBA00007835"/>
    </source>
</evidence>
<accession>A2F319</accession>
<dbReference type="GO" id="GO:0005576">
    <property type="term" value="C:extracellular region"/>
    <property type="evidence" value="ECO:0000318"/>
    <property type="project" value="GO_Central"/>
</dbReference>
<keyword evidence="10" id="KW-1185">Reference proteome</keyword>
<comment type="similarity">
    <text evidence="1 7">Belongs to the phospholipase B-like family.</text>
</comment>
<evidence type="ECO:0000313" key="10">
    <source>
        <dbReference type="Proteomes" id="UP000001542"/>
    </source>
</evidence>
<dbReference type="InParanoid" id="A2F319"/>
<protein>
    <recommendedName>
        <fullName evidence="7">Phospholipase B-like</fullName>
        <ecNumber evidence="7">3.1.1.-</ecNumber>
    </recommendedName>
</protein>
<keyword evidence="3 7" id="KW-0378">Hydrolase</keyword>
<feature type="transmembrane region" description="Helical" evidence="8">
    <location>
        <begin position="576"/>
        <end position="602"/>
    </location>
</feature>
<keyword evidence="8" id="KW-0812">Transmembrane</keyword>
<dbReference type="GO" id="GO:0009395">
    <property type="term" value="P:phospholipid catabolic process"/>
    <property type="evidence" value="ECO:0000318"/>
    <property type="project" value="GO_Central"/>
</dbReference>
<keyword evidence="5 7" id="KW-0443">Lipid metabolism</keyword>
<comment type="function">
    <text evidence="7">Putative phospholipase.</text>
</comment>
<dbReference type="KEGG" id="tva:4758508"/>
<evidence type="ECO:0000256" key="6">
    <source>
        <dbReference type="ARBA" id="ARBA00023180"/>
    </source>
</evidence>
<dbReference type="Pfam" id="PF04916">
    <property type="entry name" value="Phospholip_B"/>
    <property type="match status" value="1"/>
</dbReference>
<dbReference type="OrthoDB" id="419508at2759"/>
<gene>
    <name evidence="9" type="ORF">TVAG_188990</name>
</gene>
<dbReference type="EMBL" id="DS113592">
    <property type="protein sequence ID" value="EAY00683.1"/>
    <property type="molecule type" value="Genomic_DNA"/>
</dbReference>
<reference evidence="9" key="1">
    <citation type="submission" date="2006-10" db="EMBL/GenBank/DDBJ databases">
        <authorList>
            <person name="Amadeo P."/>
            <person name="Zhao Q."/>
            <person name="Wortman J."/>
            <person name="Fraser-Liggett C."/>
            <person name="Carlton J."/>
        </authorList>
    </citation>
    <scope>NUCLEOTIDE SEQUENCE</scope>
    <source>
        <strain evidence="9">G3</strain>
    </source>
</reference>
<sequence>MFLSLVNTVLSAETIYKSCSINKTGGVDIVDGKNDALTAWASWEDSIEEVGWYKFHVHTNPKQPSEDQFRCAGALDGYLGQHRIYQRLLLYKDQMNINRTVNFDQKWEDWMEKNLEWTRNQVKANSSDPYWKSVGLILNQFDGLVEGYKLAAPVYEPLRMMDLLFIQSVGDVYDLETYWSKGKIYDEFHHLECTGLITITPDFKELIFGQAAWSSFLKMHQVLKEYEINAPEHPNKHVIISTRMGALASSDDFWLNDNGLMILETTNNNFNQSLYDRITTESLLTWIRVLHATWFSTSGKQWTEEFINHNSGTYNNQYVVVDSKKFVKGQKPTTDLLWVIEQLPGQYKSADLTDILAERRWFPSINVPYFEEIFNTAGYPQKIKDTGEKGDYYSYYNSSRFLIFNRNAPKVNNTDDFKKLIRYNHYLTDEYGHKDPGQQPLSRYDLRDDTCIYGKAAAFGGLDTKVTTSDMMMKNLSIFAIGSPEHDTNAPWSFGEGKFKDIKYDGLPKVWNFSWINYSADSYSRCENFVHEKDCTAVERCGWCAYDLRCYYGAKDGPYDAVCDDGWRYKEPMPDYAIPVIASVSSAMFLIVVGIYIAAFIYSRNNK</sequence>
<reference evidence="9" key="2">
    <citation type="journal article" date="2007" name="Science">
        <title>Draft genome sequence of the sexually transmitted pathogen Trichomonas vaginalis.</title>
        <authorList>
            <person name="Carlton J.M."/>
            <person name="Hirt R.P."/>
            <person name="Silva J.C."/>
            <person name="Delcher A.L."/>
            <person name="Schatz M."/>
            <person name="Zhao Q."/>
            <person name="Wortman J.R."/>
            <person name="Bidwell S.L."/>
            <person name="Alsmark U.C.M."/>
            <person name="Besteiro S."/>
            <person name="Sicheritz-Ponten T."/>
            <person name="Noel C.J."/>
            <person name="Dacks J.B."/>
            <person name="Foster P.G."/>
            <person name="Simillion C."/>
            <person name="Van de Peer Y."/>
            <person name="Miranda-Saavedra D."/>
            <person name="Barton G.J."/>
            <person name="Westrop G.D."/>
            <person name="Mueller S."/>
            <person name="Dessi D."/>
            <person name="Fiori P.L."/>
            <person name="Ren Q."/>
            <person name="Paulsen I."/>
            <person name="Zhang H."/>
            <person name="Bastida-Corcuera F.D."/>
            <person name="Simoes-Barbosa A."/>
            <person name="Brown M.T."/>
            <person name="Hayes R.D."/>
            <person name="Mukherjee M."/>
            <person name="Okumura C.Y."/>
            <person name="Schneider R."/>
            <person name="Smith A.J."/>
            <person name="Vanacova S."/>
            <person name="Villalvazo M."/>
            <person name="Haas B.J."/>
            <person name="Pertea M."/>
            <person name="Feldblyum T.V."/>
            <person name="Utterback T.R."/>
            <person name="Shu C.L."/>
            <person name="Osoegawa K."/>
            <person name="de Jong P.J."/>
            <person name="Hrdy I."/>
            <person name="Horvathova L."/>
            <person name="Zubacova Z."/>
            <person name="Dolezal P."/>
            <person name="Malik S.B."/>
            <person name="Logsdon J.M. Jr."/>
            <person name="Henze K."/>
            <person name="Gupta A."/>
            <person name="Wang C.C."/>
            <person name="Dunne R.L."/>
            <person name="Upcroft J.A."/>
            <person name="Upcroft P."/>
            <person name="White O."/>
            <person name="Salzberg S.L."/>
            <person name="Tang P."/>
            <person name="Chiu C.-H."/>
            <person name="Lee Y.-S."/>
            <person name="Embley T.M."/>
            <person name="Coombs G.H."/>
            <person name="Mottram J.C."/>
            <person name="Tachezy J."/>
            <person name="Fraser-Liggett C.M."/>
            <person name="Johnson P.J."/>
        </authorList>
    </citation>
    <scope>NUCLEOTIDE SEQUENCE [LARGE SCALE GENOMIC DNA]</scope>
    <source>
        <strain evidence="9">G3</strain>
    </source>
</reference>
<organism evidence="9 10">
    <name type="scientific">Trichomonas vaginalis (strain ATCC PRA-98 / G3)</name>
    <dbReference type="NCBI Taxonomy" id="412133"/>
    <lineage>
        <taxon>Eukaryota</taxon>
        <taxon>Metamonada</taxon>
        <taxon>Parabasalia</taxon>
        <taxon>Trichomonadida</taxon>
        <taxon>Trichomonadidae</taxon>
        <taxon>Trichomonas</taxon>
    </lineage>
</organism>
<dbReference type="AlphaFoldDB" id="A2F319"/>
<evidence type="ECO:0000256" key="5">
    <source>
        <dbReference type="ARBA" id="ARBA00023098"/>
    </source>
</evidence>
<dbReference type="PANTHER" id="PTHR12370:SF3">
    <property type="entry name" value="PHOSPHOLIPASE B-LIKE 2-RELATED"/>
    <property type="match status" value="1"/>
</dbReference>
<keyword evidence="8" id="KW-1133">Transmembrane helix</keyword>